<dbReference type="SUPFAM" id="SSF50630">
    <property type="entry name" value="Acid proteases"/>
    <property type="match status" value="1"/>
</dbReference>
<dbReference type="OrthoDB" id="771136at2759"/>
<dbReference type="PRINTS" id="PR00792">
    <property type="entry name" value="PEPSIN"/>
</dbReference>
<name>A0A9P7DNB2_9AGAM</name>
<evidence type="ECO:0000313" key="11">
    <source>
        <dbReference type="Proteomes" id="UP000719766"/>
    </source>
</evidence>
<dbReference type="EMBL" id="JABBWE010000012">
    <property type="protein sequence ID" value="KAG1799026.1"/>
    <property type="molecule type" value="Genomic_DNA"/>
</dbReference>
<dbReference type="Gene3D" id="2.40.70.10">
    <property type="entry name" value="Acid Proteases"/>
    <property type="match status" value="2"/>
</dbReference>
<feature type="region of interest" description="Disordered" evidence="7">
    <location>
        <begin position="445"/>
        <end position="469"/>
    </location>
</feature>
<dbReference type="PROSITE" id="PS00141">
    <property type="entry name" value="ASP_PROTEASE"/>
    <property type="match status" value="1"/>
</dbReference>
<dbReference type="PANTHER" id="PTHR47966">
    <property type="entry name" value="BETA-SITE APP-CLEAVING ENZYME, ISOFORM A-RELATED"/>
    <property type="match status" value="1"/>
</dbReference>
<dbReference type="InterPro" id="IPR021109">
    <property type="entry name" value="Peptidase_aspartic_dom_sf"/>
</dbReference>
<keyword evidence="4 6" id="KW-0378">Hydrolase</keyword>
<evidence type="ECO:0000256" key="5">
    <source>
        <dbReference type="PIRSR" id="PIRSR601461-1"/>
    </source>
</evidence>
<gene>
    <name evidence="10" type="ORF">HD556DRAFT_1350185</name>
</gene>
<dbReference type="AlphaFoldDB" id="A0A9P7DNB2"/>
<feature type="domain" description="Peptidase A1" evidence="9">
    <location>
        <begin position="84"/>
        <end position="416"/>
    </location>
</feature>
<protein>
    <submittedName>
        <fullName evidence="10">Aspartic peptidase domain-containing protein</fullName>
    </submittedName>
</protein>
<feature type="signal peptide" evidence="8">
    <location>
        <begin position="1"/>
        <end position="17"/>
    </location>
</feature>
<evidence type="ECO:0000256" key="8">
    <source>
        <dbReference type="SAM" id="SignalP"/>
    </source>
</evidence>
<dbReference type="CDD" id="cd05471">
    <property type="entry name" value="pepsin_like"/>
    <property type="match status" value="1"/>
</dbReference>
<feature type="chain" id="PRO_5040408257" evidence="8">
    <location>
        <begin position="18"/>
        <end position="493"/>
    </location>
</feature>
<dbReference type="Proteomes" id="UP000719766">
    <property type="component" value="Unassembled WGS sequence"/>
</dbReference>
<keyword evidence="2 6" id="KW-0645">Protease</keyword>
<dbReference type="FunFam" id="2.40.70.10:FF:000115">
    <property type="entry name" value="Lysosomal aspartic protease"/>
    <property type="match status" value="1"/>
</dbReference>
<evidence type="ECO:0000256" key="6">
    <source>
        <dbReference type="RuleBase" id="RU000454"/>
    </source>
</evidence>
<evidence type="ECO:0000256" key="3">
    <source>
        <dbReference type="ARBA" id="ARBA00022750"/>
    </source>
</evidence>
<dbReference type="GO" id="GO:0006508">
    <property type="term" value="P:proteolysis"/>
    <property type="evidence" value="ECO:0007669"/>
    <property type="project" value="UniProtKB-KW"/>
</dbReference>
<evidence type="ECO:0000256" key="7">
    <source>
        <dbReference type="SAM" id="MobiDB-lite"/>
    </source>
</evidence>
<feature type="active site" evidence="5">
    <location>
        <position position="292"/>
    </location>
</feature>
<dbReference type="RefSeq" id="XP_041163567.1">
    <property type="nucleotide sequence ID" value="XM_041302347.1"/>
</dbReference>
<reference evidence="10" key="1">
    <citation type="journal article" date="2020" name="New Phytol.">
        <title>Comparative genomics reveals dynamic genome evolution in host specialist ectomycorrhizal fungi.</title>
        <authorList>
            <person name="Lofgren L.A."/>
            <person name="Nguyen N.H."/>
            <person name="Vilgalys R."/>
            <person name="Ruytinx J."/>
            <person name="Liao H.L."/>
            <person name="Branco S."/>
            <person name="Kuo A."/>
            <person name="LaButti K."/>
            <person name="Lipzen A."/>
            <person name="Andreopoulos W."/>
            <person name="Pangilinan J."/>
            <person name="Riley R."/>
            <person name="Hundley H."/>
            <person name="Na H."/>
            <person name="Barry K."/>
            <person name="Grigoriev I.V."/>
            <person name="Stajich J.E."/>
            <person name="Kennedy P.G."/>
        </authorList>
    </citation>
    <scope>NUCLEOTIDE SEQUENCE</scope>
    <source>
        <strain evidence="10">S12</strain>
    </source>
</reference>
<dbReference type="InterPro" id="IPR033121">
    <property type="entry name" value="PEPTIDASE_A1"/>
</dbReference>
<keyword evidence="3 6" id="KW-0064">Aspartyl protease</keyword>
<organism evidence="10 11">
    <name type="scientific">Suillus plorans</name>
    <dbReference type="NCBI Taxonomy" id="116603"/>
    <lineage>
        <taxon>Eukaryota</taxon>
        <taxon>Fungi</taxon>
        <taxon>Dikarya</taxon>
        <taxon>Basidiomycota</taxon>
        <taxon>Agaricomycotina</taxon>
        <taxon>Agaricomycetes</taxon>
        <taxon>Agaricomycetidae</taxon>
        <taxon>Boletales</taxon>
        <taxon>Suillineae</taxon>
        <taxon>Suillaceae</taxon>
        <taxon>Suillus</taxon>
    </lineage>
</organism>
<evidence type="ECO:0000256" key="1">
    <source>
        <dbReference type="ARBA" id="ARBA00007447"/>
    </source>
</evidence>
<evidence type="ECO:0000313" key="10">
    <source>
        <dbReference type="EMBL" id="KAG1799026.1"/>
    </source>
</evidence>
<evidence type="ECO:0000259" key="9">
    <source>
        <dbReference type="PROSITE" id="PS51767"/>
    </source>
</evidence>
<dbReference type="InterPro" id="IPR001461">
    <property type="entry name" value="Aspartic_peptidase_A1"/>
</dbReference>
<keyword evidence="11" id="KW-1185">Reference proteome</keyword>
<dbReference type="Pfam" id="PF00026">
    <property type="entry name" value="Asp"/>
    <property type="match status" value="1"/>
</dbReference>
<dbReference type="PROSITE" id="PS51767">
    <property type="entry name" value="PEPTIDASE_A1"/>
    <property type="match status" value="1"/>
</dbReference>
<sequence>MISLPLVAIVLLPFVFAARQPDGGVVHVPITRRSHSNRVANLPKAVEALRKKYGHQLTNVKSTDSKRASTAAIPVTDEENDSSYSGVVSIGTPPQNFNLILDTGSSDLWVATTSCTSCGSDVPEFNTSKSSTYKATSSPLEIDYGSGSAQGTVAQDSVTFGSFEMSQEFLAVTSVTPGLTGDGLSGIMGLGFTSISALQTTPFWEALYNANNLSEPLFSFYLERYVNQANQISAAPGGVLTLGGTNSSLYNGSIEYLDLTGPASYWLLTVSSVTVQGKTIAIDPLGGLAAIDTGTTLIGAPTPIVASIWAQVPGSTELSGDWQGLYAFPCDTNVTVYISFGGTNWAISPLDMNLGTLNNTMTGNTMTGNASTTSQMCAGGIFDIGIGSVPNWIVGDTFLKNVYSVFRASPPAVGFAQLASGLSSSTGSSDPNPVQVTGLIPLPTSTCASSSGSSSSSSGSSTSSGSPSQSPIKIIALPLSLLASVAGCFILFF</sequence>
<dbReference type="InterPro" id="IPR034164">
    <property type="entry name" value="Pepsin-like_dom"/>
</dbReference>
<evidence type="ECO:0000256" key="2">
    <source>
        <dbReference type="ARBA" id="ARBA00022670"/>
    </source>
</evidence>
<accession>A0A9P7DNB2</accession>
<evidence type="ECO:0000256" key="4">
    <source>
        <dbReference type="ARBA" id="ARBA00022801"/>
    </source>
</evidence>
<comment type="similarity">
    <text evidence="1 6">Belongs to the peptidase A1 family.</text>
</comment>
<comment type="caution">
    <text evidence="10">The sequence shown here is derived from an EMBL/GenBank/DDBJ whole genome shotgun (WGS) entry which is preliminary data.</text>
</comment>
<dbReference type="GO" id="GO:0004190">
    <property type="term" value="F:aspartic-type endopeptidase activity"/>
    <property type="evidence" value="ECO:0007669"/>
    <property type="project" value="UniProtKB-KW"/>
</dbReference>
<dbReference type="PANTHER" id="PTHR47966:SF51">
    <property type="entry name" value="BETA-SITE APP-CLEAVING ENZYME, ISOFORM A-RELATED"/>
    <property type="match status" value="1"/>
</dbReference>
<feature type="active site" evidence="5">
    <location>
        <position position="102"/>
    </location>
</feature>
<dbReference type="GeneID" id="64596111"/>
<keyword evidence="8" id="KW-0732">Signal</keyword>
<proteinExistence type="inferred from homology"/>
<dbReference type="InterPro" id="IPR001969">
    <property type="entry name" value="Aspartic_peptidase_AS"/>
</dbReference>